<evidence type="ECO:0000259" key="2">
    <source>
        <dbReference type="Pfam" id="PF00472"/>
    </source>
</evidence>
<feature type="domain" description="Prokaryotic-type class I peptide chain release factors" evidence="2">
    <location>
        <begin position="34"/>
        <end position="163"/>
    </location>
</feature>
<protein>
    <recommendedName>
        <fullName evidence="2">Prokaryotic-type class I peptide chain release factors domain-containing protein</fullName>
    </recommendedName>
</protein>
<dbReference type="GO" id="GO:0004045">
    <property type="term" value="F:peptidyl-tRNA hydrolase activity"/>
    <property type="evidence" value="ECO:0007669"/>
    <property type="project" value="EnsemblFungi"/>
</dbReference>
<dbReference type="GeneID" id="96903039"/>
<dbReference type="KEGG" id="ncs:NCAS_0C04680"/>
<dbReference type="GO" id="GO:0016150">
    <property type="term" value="F:translation release factor activity, codon nonspecific"/>
    <property type="evidence" value="ECO:0007669"/>
    <property type="project" value="TreeGrafter"/>
</dbReference>
<dbReference type="STRING" id="1064592.G0VD96"/>
<dbReference type="Gene3D" id="3.30.160.20">
    <property type="match status" value="1"/>
</dbReference>
<dbReference type="Proteomes" id="UP000001640">
    <property type="component" value="Chromosome 3"/>
</dbReference>
<dbReference type="InParanoid" id="G0VD96"/>
<dbReference type="PANTHER" id="PTHR11075">
    <property type="entry name" value="PEPTIDE CHAIN RELEASE FACTOR"/>
    <property type="match status" value="1"/>
</dbReference>
<reference key="2">
    <citation type="submission" date="2011-08" db="EMBL/GenBank/DDBJ databases">
        <title>Genome sequence of Naumovozyma castellii.</title>
        <authorList>
            <person name="Gordon J.L."/>
            <person name="Armisen D."/>
            <person name="Proux-Wera E."/>
            <person name="OhEigeartaigh S.S."/>
            <person name="Byrne K.P."/>
            <person name="Wolfe K.H."/>
        </authorList>
    </citation>
    <scope>NUCLEOTIDE SEQUENCE</scope>
    <source>
        <strain>Type strain:CBS 4309</strain>
    </source>
</reference>
<dbReference type="OrthoDB" id="270639at2759"/>
<reference evidence="3 4" key="1">
    <citation type="journal article" date="2011" name="Proc. Natl. Acad. Sci. U.S.A.">
        <title>Evolutionary erosion of yeast sex chromosomes by mating-type switching accidents.</title>
        <authorList>
            <person name="Gordon J.L."/>
            <person name="Armisen D."/>
            <person name="Proux-Wera E."/>
            <person name="Oheigeartaigh S.S."/>
            <person name="Byrne K.P."/>
            <person name="Wolfe K.H."/>
        </authorList>
    </citation>
    <scope>NUCLEOTIDE SEQUENCE [LARGE SCALE GENOMIC DNA]</scope>
    <source>
        <strain evidence="4">ATCC 76901 / BCRC 22586 / CBS 4309 / NBRC 1992 / NRRL Y-12630</strain>
    </source>
</reference>
<dbReference type="InterPro" id="IPR000352">
    <property type="entry name" value="Pep_chain_release_fac_I"/>
</dbReference>
<dbReference type="OMA" id="WYNSFDA"/>
<dbReference type="HOGENOM" id="CLU_089470_0_2_1"/>
<dbReference type="InterPro" id="IPR052104">
    <property type="entry name" value="Mito_Release_Factor_mL62"/>
</dbReference>
<dbReference type="Pfam" id="PF00472">
    <property type="entry name" value="RF-1"/>
    <property type="match status" value="1"/>
</dbReference>
<dbReference type="EMBL" id="HE576754">
    <property type="protein sequence ID" value="CCC69458.1"/>
    <property type="molecule type" value="Genomic_DNA"/>
</dbReference>
<keyword evidence="4" id="KW-1185">Reference proteome</keyword>
<dbReference type="PANTHER" id="PTHR11075:SF54">
    <property type="entry name" value="LARGE RIBOSOMAL SUBUNIT PROTEIN ML62"/>
    <property type="match status" value="1"/>
</dbReference>
<evidence type="ECO:0000313" key="4">
    <source>
        <dbReference type="Proteomes" id="UP000001640"/>
    </source>
</evidence>
<dbReference type="SUPFAM" id="SSF110916">
    <property type="entry name" value="Peptidyl-tRNA hydrolase domain-like"/>
    <property type="match status" value="1"/>
</dbReference>
<dbReference type="GO" id="GO:0005762">
    <property type="term" value="C:mitochondrial large ribosomal subunit"/>
    <property type="evidence" value="ECO:0007669"/>
    <property type="project" value="EnsemblFungi"/>
</dbReference>
<dbReference type="RefSeq" id="XP_003675822.1">
    <property type="nucleotide sequence ID" value="XM_003675774.1"/>
</dbReference>
<accession>G0VD96</accession>
<sequence>MQRYWNVQSIRWSSSSIEKLASLKEWVLSLNVSRIPLKAFVIRYDRSSGPGGQNVNKVNSKCTLTLNSVSQFNWFPLEIRENIKNGSFRYYNRSSDSIVIQSDQMRSRELNKEQCLVKLVEEIKRSCHFPAETESSVLDKWKKIKSKTDENRLRSKKYKSDRKSLRNKNAFDY</sequence>
<dbReference type="eggNOG" id="KOG3429">
    <property type="taxonomic scope" value="Eukaryota"/>
</dbReference>
<dbReference type="GO" id="GO:0070126">
    <property type="term" value="P:mitochondrial translational termination"/>
    <property type="evidence" value="ECO:0007669"/>
    <property type="project" value="TreeGrafter"/>
</dbReference>
<evidence type="ECO:0000313" key="3">
    <source>
        <dbReference type="EMBL" id="CCC69458.1"/>
    </source>
</evidence>
<dbReference type="AlphaFoldDB" id="G0VD96"/>
<feature type="region of interest" description="Disordered" evidence="1">
    <location>
        <begin position="152"/>
        <end position="173"/>
    </location>
</feature>
<feature type="compositionally biased region" description="Basic and acidic residues" evidence="1">
    <location>
        <begin position="161"/>
        <end position="173"/>
    </location>
</feature>
<gene>
    <name evidence="3" type="primary">NCAS0C04680</name>
    <name evidence="3" type="ordered locus">NCAS_0C04680</name>
</gene>
<name>G0VD96_NAUCA</name>
<evidence type="ECO:0000256" key="1">
    <source>
        <dbReference type="SAM" id="MobiDB-lite"/>
    </source>
</evidence>
<organism evidence="3 4">
    <name type="scientific">Naumovozyma castellii</name>
    <name type="common">Yeast</name>
    <name type="synonym">Saccharomyces castellii</name>
    <dbReference type="NCBI Taxonomy" id="27288"/>
    <lineage>
        <taxon>Eukaryota</taxon>
        <taxon>Fungi</taxon>
        <taxon>Dikarya</taxon>
        <taxon>Ascomycota</taxon>
        <taxon>Saccharomycotina</taxon>
        <taxon>Saccharomycetes</taxon>
        <taxon>Saccharomycetales</taxon>
        <taxon>Saccharomycetaceae</taxon>
        <taxon>Naumovozyma</taxon>
    </lineage>
</organism>
<proteinExistence type="predicted"/>
<dbReference type="FunCoup" id="G0VD96">
    <property type="interactions" value="262"/>
</dbReference>